<organism evidence="2 3">
    <name type="scientific">Bugula neritina</name>
    <name type="common">Brown bryozoan</name>
    <name type="synonym">Sertularia neritina</name>
    <dbReference type="NCBI Taxonomy" id="10212"/>
    <lineage>
        <taxon>Eukaryota</taxon>
        <taxon>Metazoa</taxon>
        <taxon>Spiralia</taxon>
        <taxon>Lophotrochozoa</taxon>
        <taxon>Bryozoa</taxon>
        <taxon>Gymnolaemata</taxon>
        <taxon>Cheilostomatida</taxon>
        <taxon>Flustrina</taxon>
        <taxon>Buguloidea</taxon>
        <taxon>Bugulidae</taxon>
        <taxon>Bugula</taxon>
    </lineage>
</organism>
<comment type="caution">
    <text evidence="2">The sequence shown here is derived from an EMBL/GenBank/DDBJ whole genome shotgun (WGS) entry which is preliminary data.</text>
</comment>
<dbReference type="Proteomes" id="UP000593567">
    <property type="component" value="Unassembled WGS sequence"/>
</dbReference>
<protein>
    <submittedName>
        <fullName evidence="2">Uncharacterized protein</fullName>
    </submittedName>
</protein>
<proteinExistence type="predicted"/>
<feature type="region of interest" description="Disordered" evidence="1">
    <location>
        <begin position="1"/>
        <end position="28"/>
    </location>
</feature>
<gene>
    <name evidence="2" type="ORF">EB796_001290</name>
</gene>
<evidence type="ECO:0000256" key="1">
    <source>
        <dbReference type="SAM" id="MobiDB-lite"/>
    </source>
</evidence>
<feature type="compositionally biased region" description="Basic and acidic residues" evidence="1">
    <location>
        <begin position="199"/>
        <end position="209"/>
    </location>
</feature>
<evidence type="ECO:0000313" key="3">
    <source>
        <dbReference type="Proteomes" id="UP000593567"/>
    </source>
</evidence>
<feature type="compositionally biased region" description="Polar residues" evidence="1">
    <location>
        <begin position="116"/>
        <end position="137"/>
    </location>
</feature>
<dbReference type="AlphaFoldDB" id="A0A7J7KQF5"/>
<evidence type="ECO:0000313" key="2">
    <source>
        <dbReference type="EMBL" id="KAF6040416.1"/>
    </source>
</evidence>
<feature type="compositionally biased region" description="Basic and acidic residues" evidence="1">
    <location>
        <begin position="84"/>
        <end position="93"/>
    </location>
</feature>
<name>A0A7J7KQF5_BUGNE</name>
<accession>A0A7J7KQF5</accession>
<sequence length="493" mass="54756">MAEKGDENIYTDNHTADPGETENDRKVKSAMGIQLTPLTSQSVDTSSEIIDHAEDFDNRPEMTTNLNPLNEALLLAYKKKPVERKKFEPEGLKFEPSTSTSSSSEFQSSNLFEQQIDSTPQGNNSAEAAEQSTQSTQHDSDHVDPAEVALSMTELPILEEPTESGTDQSEDYTTADVRTPPTPPQPPYEHTAPTTLSEEIPHAPSHFENEDSLPVTTEASGRGSRVADSGDEGDWDLPTEPIQPESWHAEGVPESEQIAQMIEKLIFAFHKQPSYREELKKMLGDAQTDNIWPDISDNIGVTIPPDATDYFENFKLDLVNLGEKHLTSSKEEAQNALSLLCANHASLVTGCLTGKLSFSNKSFGYFLANFVSGKLSMDLKRAVFSETFFRNIKCPSDLKIDGVGEISLEEQRLAERVLKMLIKQHLRVQVFMPYKYISECISKGGLGELPISISAMPIEQPEADKSHLIKKLRTELDVDVELKRVFSLCYPGE</sequence>
<dbReference type="EMBL" id="VXIV02000145">
    <property type="protein sequence ID" value="KAF6040416.1"/>
    <property type="molecule type" value="Genomic_DNA"/>
</dbReference>
<reference evidence="2" key="1">
    <citation type="submission" date="2020-06" db="EMBL/GenBank/DDBJ databases">
        <title>Draft genome of Bugula neritina, a colonial animal packing powerful symbionts and potential medicines.</title>
        <authorList>
            <person name="Rayko M."/>
        </authorList>
    </citation>
    <scope>NUCLEOTIDE SEQUENCE [LARGE SCALE GENOMIC DNA]</scope>
    <source>
        <strain evidence="2">Kwan_BN1</strain>
    </source>
</reference>
<feature type="compositionally biased region" description="Basic and acidic residues" evidence="1">
    <location>
        <begin position="14"/>
        <end position="27"/>
    </location>
</feature>
<keyword evidence="3" id="KW-1185">Reference proteome</keyword>
<feature type="region of interest" description="Disordered" evidence="1">
    <location>
        <begin position="82"/>
        <end position="234"/>
    </location>
</feature>
<feature type="compositionally biased region" description="Low complexity" evidence="1">
    <location>
        <begin position="94"/>
        <end position="115"/>
    </location>
</feature>